<organism evidence="1">
    <name type="scientific">Rhizophora mucronata</name>
    <name type="common">Asiatic mangrove</name>
    <dbReference type="NCBI Taxonomy" id="61149"/>
    <lineage>
        <taxon>Eukaryota</taxon>
        <taxon>Viridiplantae</taxon>
        <taxon>Streptophyta</taxon>
        <taxon>Embryophyta</taxon>
        <taxon>Tracheophyta</taxon>
        <taxon>Spermatophyta</taxon>
        <taxon>Magnoliopsida</taxon>
        <taxon>eudicotyledons</taxon>
        <taxon>Gunneridae</taxon>
        <taxon>Pentapetalae</taxon>
        <taxon>rosids</taxon>
        <taxon>fabids</taxon>
        <taxon>Malpighiales</taxon>
        <taxon>Rhizophoraceae</taxon>
        <taxon>Rhizophora</taxon>
    </lineage>
</organism>
<name>A0A2P2R0G3_RHIMU</name>
<sequence length="27" mass="2948">MVQLSCIDPLCCGIGAKKLIFIFYTVA</sequence>
<dbReference type="EMBL" id="GGEC01092219">
    <property type="protein sequence ID" value="MBX72703.1"/>
    <property type="molecule type" value="Transcribed_RNA"/>
</dbReference>
<dbReference type="AlphaFoldDB" id="A0A2P2R0G3"/>
<accession>A0A2P2R0G3</accession>
<proteinExistence type="predicted"/>
<evidence type="ECO:0000313" key="1">
    <source>
        <dbReference type="EMBL" id="MBX72703.1"/>
    </source>
</evidence>
<reference evidence="1" key="1">
    <citation type="submission" date="2018-02" db="EMBL/GenBank/DDBJ databases">
        <title>Rhizophora mucronata_Transcriptome.</title>
        <authorList>
            <person name="Meera S.P."/>
            <person name="Sreeshan A."/>
            <person name="Augustine A."/>
        </authorList>
    </citation>
    <scope>NUCLEOTIDE SEQUENCE</scope>
    <source>
        <tissue evidence="1">Leaf</tissue>
    </source>
</reference>
<protein>
    <submittedName>
        <fullName evidence="1">Uncharacterized protein</fullName>
    </submittedName>
</protein>